<evidence type="ECO:0000313" key="5">
    <source>
        <dbReference type="EMBL" id="QQT98839.1"/>
    </source>
</evidence>
<keyword evidence="5" id="KW-0418">Kinase</keyword>
<dbReference type="Pfam" id="PF18962">
    <property type="entry name" value="Por_Secre_tail"/>
    <property type="match status" value="1"/>
</dbReference>
<dbReference type="GO" id="GO:0016301">
    <property type="term" value="F:kinase activity"/>
    <property type="evidence" value="ECO:0007669"/>
    <property type="project" value="UniProtKB-KW"/>
</dbReference>
<keyword evidence="5" id="KW-0808">Transferase</keyword>
<dbReference type="InterPro" id="IPR044060">
    <property type="entry name" value="Bacterial_rp_domain"/>
</dbReference>
<reference evidence="5 6" key="1">
    <citation type="submission" date="2021-01" db="EMBL/GenBank/DDBJ databases">
        <title>FDA dAtabase for Regulatory Grade micrObial Sequences (FDA-ARGOS): Supporting development and validation of Infectious Disease Dx tests.</title>
        <authorList>
            <person name="Sproer C."/>
            <person name="Gronow S."/>
            <person name="Severitt S."/>
            <person name="Schroder I."/>
            <person name="Tallon L."/>
            <person name="Sadzewicz L."/>
            <person name="Zhao X."/>
            <person name="Boylan J."/>
            <person name="Ott S."/>
            <person name="Bowen H."/>
            <person name="Vavikolanu K."/>
            <person name="Mehta A."/>
            <person name="Aluvathingal J."/>
            <person name="Nadendla S."/>
            <person name="Lowell S."/>
            <person name="Myers T."/>
            <person name="Yan Y."/>
            <person name="Sichtig H."/>
        </authorList>
    </citation>
    <scope>NUCLEOTIDE SEQUENCE [LARGE SCALE GENOMIC DNA]</scope>
    <source>
        <strain evidence="5 6">FDAARGOS_1131</strain>
    </source>
</reference>
<dbReference type="AlphaFoldDB" id="A0A9Q6ZCN9"/>
<dbReference type="OrthoDB" id="9806464at2"/>
<name>A0A9Q6ZCN9_MYROD</name>
<dbReference type="Pfam" id="PF13287">
    <property type="entry name" value="Fn3_assoc"/>
    <property type="match status" value="1"/>
</dbReference>
<feature type="domain" description="Secretion system C-terminal sorting" evidence="3">
    <location>
        <begin position="674"/>
        <end position="741"/>
    </location>
</feature>
<feature type="domain" description="Bacterial repeat" evidence="4">
    <location>
        <begin position="617"/>
        <end position="661"/>
    </location>
</feature>
<organism evidence="5 6">
    <name type="scientific">Myroides odoratus</name>
    <name type="common">Flavobacterium odoratum</name>
    <dbReference type="NCBI Taxonomy" id="256"/>
    <lineage>
        <taxon>Bacteria</taxon>
        <taxon>Pseudomonadati</taxon>
        <taxon>Bacteroidota</taxon>
        <taxon>Flavobacteriia</taxon>
        <taxon>Flavobacteriales</taxon>
        <taxon>Flavobacteriaceae</taxon>
        <taxon>Myroides</taxon>
    </lineage>
</organism>
<dbReference type="InterPro" id="IPR014867">
    <property type="entry name" value="Spore_coat_CotH_CotH2/3/7"/>
</dbReference>
<dbReference type="Pfam" id="PF08757">
    <property type="entry name" value="CotH"/>
    <property type="match status" value="1"/>
</dbReference>
<feature type="chain" id="PRO_5040216856" evidence="2">
    <location>
        <begin position="20"/>
        <end position="743"/>
    </location>
</feature>
<evidence type="ECO:0000256" key="1">
    <source>
        <dbReference type="ARBA" id="ARBA00022729"/>
    </source>
</evidence>
<evidence type="ECO:0000313" key="6">
    <source>
        <dbReference type="Proteomes" id="UP000596202"/>
    </source>
</evidence>
<sequence length="743" mass="86803">MMKKCYLVLVFSLTLSVFGQQVKPPVFSAASGFYEQAFTLHLSHENSNVQIIYTLDGSEPTLENLGGSTFTYKTKYPERGGQLPFELHQDTIRSLVYTTPIAIYDRTMEPNRLANISTTFESNPYFPATPVDKSFVVRAKAYLDNQHFSETTTRVYLINKEYAFPVVNINVNDDQLFGYENGLWVAGKTFDDWRLANPEVDQYETTVPANYWASGSASEVPVNFIYLAHGGEKINQTVGIRNHGNGSRHFKNRSYRMYAKSEYGKKDLKYNFFDEYPYDSFKRLIVRNSGNDTYRTMFRDAFVQKLNEHLHFETQKYQPVVTFVNGEYYGLMNLRERYDEKYFERVYDIKERDLDFLENAGLADVGDNVQYLTVVDFFTNQNLKKKKNYKKALTYIDEVNFTDFQIAEIYAANFDWPHNNNTYFRKRVEYTPDAPYGQDGRFRWVFKDLDAGFNGIDEWINNSYSHNTLASAIASEDHILKGLLANETYKNYFLNRFADLMNTSYKEEHVIALINEMQERIRPEMPRYIERWNLLTSMQDWENRVEQMREFARLRPNYQDQHIQTHFNLSGKYRLKAHINDKDRGFVKVNTIEINSSTVGVGDEYENWQGHYFKTIPVTVEAIALPGYRFVRWEGDVQSTQSKIIINPRANFKVKAIFKRAQGERAMEQLDFVLYPNPTADILYVTSESESAISYRIFDAIGQVIQQNTTTDQGINVSQLNKGVYLIELNQDNKRVVKRFVKK</sequence>
<feature type="signal peptide" evidence="2">
    <location>
        <begin position="1"/>
        <end position="19"/>
    </location>
</feature>
<dbReference type="GeneID" id="93528285"/>
<dbReference type="InterPro" id="IPR026876">
    <property type="entry name" value="Fn3_assoc_repeat"/>
</dbReference>
<dbReference type="EMBL" id="CP068108">
    <property type="protein sequence ID" value="QQT98839.1"/>
    <property type="molecule type" value="Genomic_DNA"/>
</dbReference>
<dbReference type="RefSeq" id="WP_002986069.1">
    <property type="nucleotide sequence ID" value="NZ_CP068108.1"/>
</dbReference>
<protein>
    <submittedName>
        <fullName evidence="5">CotH kinase family protein</fullName>
    </submittedName>
</protein>
<dbReference type="NCBIfam" id="TIGR04183">
    <property type="entry name" value="Por_Secre_tail"/>
    <property type="match status" value="1"/>
</dbReference>
<dbReference type="InterPro" id="IPR026444">
    <property type="entry name" value="Secre_tail"/>
</dbReference>
<proteinExistence type="predicted"/>
<evidence type="ECO:0000259" key="4">
    <source>
        <dbReference type="Pfam" id="PF18998"/>
    </source>
</evidence>
<evidence type="ECO:0000259" key="3">
    <source>
        <dbReference type="Pfam" id="PF18962"/>
    </source>
</evidence>
<dbReference type="Pfam" id="PF18998">
    <property type="entry name" value="Flg_new_2"/>
    <property type="match status" value="1"/>
</dbReference>
<gene>
    <name evidence="5" type="ORF">I6I88_11495</name>
</gene>
<accession>A0A9Q6ZCN9</accession>
<evidence type="ECO:0000256" key="2">
    <source>
        <dbReference type="SAM" id="SignalP"/>
    </source>
</evidence>
<keyword evidence="1 2" id="KW-0732">Signal</keyword>
<dbReference type="Proteomes" id="UP000596202">
    <property type="component" value="Chromosome"/>
</dbReference>